<dbReference type="GeneID" id="30974409"/>
<comment type="similarity">
    <text evidence="2 8">Belongs to the zinc-containing alcohol dehydrogenase family.</text>
</comment>
<dbReference type="SUPFAM" id="SSF51735">
    <property type="entry name" value="NAD(P)-binding Rossmann-fold domains"/>
    <property type="match status" value="1"/>
</dbReference>
<keyword evidence="7" id="KW-0520">NAD</keyword>
<dbReference type="GO" id="GO:0008270">
    <property type="term" value="F:zinc ion binding"/>
    <property type="evidence" value="ECO:0007669"/>
    <property type="project" value="InterPro"/>
</dbReference>
<evidence type="ECO:0000313" key="12">
    <source>
        <dbReference type="EMBL" id="OJK03855.1"/>
    </source>
</evidence>
<dbReference type="PANTHER" id="PTHR42940">
    <property type="entry name" value="ALCOHOL DEHYDROGENASE 1-RELATED"/>
    <property type="match status" value="1"/>
</dbReference>
<dbReference type="EC" id="1.1.1.1" evidence="3"/>
<reference evidence="13" key="1">
    <citation type="journal article" date="2017" name="Genome Biol.">
        <title>Comparative genomics reveals high biological diversity and specific adaptations in the industrially and medically important fungal genus Aspergillus.</title>
        <authorList>
            <person name="de Vries R.P."/>
            <person name="Riley R."/>
            <person name="Wiebenga A."/>
            <person name="Aguilar-Osorio G."/>
            <person name="Amillis S."/>
            <person name="Uchima C.A."/>
            <person name="Anderluh G."/>
            <person name="Asadollahi M."/>
            <person name="Askin M."/>
            <person name="Barry K."/>
            <person name="Battaglia E."/>
            <person name="Bayram O."/>
            <person name="Benocci T."/>
            <person name="Braus-Stromeyer S.A."/>
            <person name="Caldana C."/>
            <person name="Canovas D."/>
            <person name="Cerqueira G.C."/>
            <person name="Chen F."/>
            <person name="Chen W."/>
            <person name="Choi C."/>
            <person name="Clum A."/>
            <person name="Dos Santos R.A."/>
            <person name="Damasio A.R."/>
            <person name="Diallinas G."/>
            <person name="Emri T."/>
            <person name="Fekete E."/>
            <person name="Flipphi M."/>
            <person name="Freyberg S."/>
            <person name="Gallo A."/>
            <person name="Gournas C."/>
            <person name="Habgood R."/>
            <person name="Hainaut M."/>
            <person name="Harispe M.L."/>
            <person name="Henrissat B."/>
            <person name="Hilden K.S."/>
            <person name="Hope R."/>
            <person name="Hossain A."/>
            <person name="Karabika E."/>
            <person name="Karaffa L."/>
            <person name="Karanyi Z."/>
            <person name="Krasevec N."/>
            <person name="Kuo A."/>
            <person name="Kusch H."/>
            <person name="LaButti K."/>
            <person name="Lagendijk E.L."/>
            <person name="Lapidus A."/>
            <person name="Levasseur A."/>
            <person name="Lindquist E."/>
            <person name="Lipzen A."/>
            <person name="Logrieco A.F."/>
            <person name="MacCabe A."/>
            <person name="Maekelae M.R."/>
            <person name="Malavazi I."/>
            <person name="Melin P."/>
            <person name="Meyer V."/>
            <person name="Mielnichuk N."/>
            <person name="Miskei M."/>
            <person name="Molnar A.P."/>
            <person name="Mule G."/>
            <person name="Ngan C.Y."/>
            <person name="Orejas M."/>
            <person name="Orosz E."/>
            <person name="Ouedraogo J.P."/>
            <person name="Overkamp K.M."/>
            <person name="Park H.-S."/>
            <person name="Perrone G."/>
            <person name="Piumi F."/>
            <person name="Punt P.J."/>
            <person name="Ram A.F."/>
            <person name="Ramon A."/>
            <person name="Rauscher S."/>
            <person name="Record E."/>
            <person name="Riano-Pachon D.M."/>
            <person name="Robert V."/>
            <person name="Roehrig J."/>
            <person name="Ruller R."/>
            <person name="Salamov A."/>
            <person name="Salih N.S."/>
            <person name="Samson R.A."/>
            <person name="Sandor E."/>
            <person name="Sanguinetti M."/>
            <person name="Schuetze T."/>
            <person name="Sepcic K."/>
            <person name="Shelest E."/>
            <person name="Sherlock G."/>
            <person name="Sophianopoulou V."/>
            <person name="Squina F.M."/>
            <person name="Sun H."/>
            <person name="Susca A."/>
            <person name="Todd R.B."/>
            <person name="Tsang A."/>
            <person name="Unkles S.E."/>
            <person name="van de Wiele N."/>
            <person name="van Rossen-Uffink D."/>
            <person name="Oliveira J.V."/>
            <person name="Vesth T.C."/>
            <person name="Visser J."/>
            <person name="Yu J.-H."/>
            <person name="Zhou M."/>
            <person name="Andersen M.R."/>
            <person name="Archer D.B."/>
            <person name="Baker S.E."/>
            <person name="Benoit I."/>
            <person name="Brakhage A.A."/>
            <person name="Braus G.H."/>
            <person name="Fischer R."/>
            <person name="Frisvad J.C."/>
            <person name="Goldman G.H."/>
            <person name="Houbraken J."/>
            <person name="Oakley B."/>
            <person name="Pocsi I."/>
            <person name="Scazzocchio C."/>
            <person name="Seiboth B."/>
            <person name="vanKuyk P.A."/>
            <person name="Wortman J."/>
            <person name="Dyer P.S."/>
            <person name="Grigoriev I.V."/>
        </authorList>
    </citation>
    <scope>NUCLEOTIDE SEQUENCE [LARGE SCALE GENOMIC DNA]</scope>
    <source>
        <strain evidence="13">ATCC 16872 / CBS 172.66 / WB 5094</strain>
    </source>
</reference>
<dbReference type="PANTHER" id="PTHR42940:SF3">
    <property type="entry name" value="ALCOHOL DEHYDROGENASE 1-RELATED"/>
    <property type="match status" value="1"/>
</dbReference>
<evidence type="ECO:0000256" key="1">
    <source>
        <dbReference type="ARBA" id="ARBA00001947"/>
    </source>
</evidence>
<dbReference type="OrthoDB" id="1879366at2759"/>
<feature type="region of interest" description="Disordered" evidence="9">
    <location>
        <begin position="388"/>
        <end position="412"/>
    </location>
</feature>
<protein>
    <recommendedName>
        <fullName evidence="3">alcohol dehydrogenase</fullName>
        <ecNumber evidence="3">1.1.1.1</ecNumber>
    </recommendedName>
</protein>
<dbReference type="InterPro" id="IPR036291">
    <property type="entry name" value="NAD(P)-bd_dom_sf"/>
</dbReference>
<name>A0A1L9X5X6_ASPA1</name>
<dbReference type="InterPro" id="IPR013154">
    <property type="entry name" value="ADH-like_N"/>
</dbReference>
<keyword evidence="4 8" id="KW-0479">Metal-binding</keyword>
<feature type="domain" description="Alcohol dehydrogenase-like C-terminal" evidence="10">
    <location>
        <begin position="161"/>
        <end position="240"/>
    </location>
</feature>
<keyword evidence="6" id="KW-0560">Oxidoreductase</keyword>
<dbReference type="STRING" id="690307.A0A1L9X5X6"/>
<evidence type="ECO:0000256" key="4">
    <source>
        <dbReference type="ARBA" id="ARBA00022723"/>
    </source>
</evidence>
<dbReference type="Gene3D" id="3.40.50.720">
    <property type="entry name" value="NAD(P)-binding Rossmann-like Domain"/>
    <property type="match status" value="1"/>
</dbReference>
<dbReference type="Gene3D" id="3.90.180.10">
    <property type="entry name" value="Medium-chain alcohol dehydrogenases, catalytic domain"/>
    <property type="match status" value="1"/>
</dbReference>
<organism evidence="12 13">
    <name type="scientific">Aspergillus aculeatus (strain ATCC 16872 / CBS 172.66 / WB 5094)</name>
    <dbReference type="NCBI Taxonomy" id="690307"/>
    <lineage>
        <taxon>Eukaryota</taxon>
        <taxon>Fungi</taxon>
        <taxon>Dikarya</taxon>
        <taxon>Ascomycota</taxon>
        <taxon>Pezizomycotina</taxon>
        <taxon>Eurotiomycetes</taxon>
        <taxon>Eurotiomycetidae</taxon>
        <taxon>Eurotiales</taxon>
        <taxon>Aspergillaceae</taxon>
        <taxon>Aspergillus</taxon>
        <taxon>Aspergillus subgen. Circumdati</taxon>
    </lineage>
</organism>
<gene>
    <name evidence="12" type="ORF">ASPACDRAFT_39474</name>
</gene>
<dbReference type="PROSITE" id="PS00059">
    <property type="entry name" value="ADH_ZINC"/>
    <property type="match status" value="1"/>
</dbReference>
<proteinExistence type="inferred from homology"/>
<dbReference type="GO" id="GO:0005737">
    <property type="term" value="C:cytoplasm"/>
    <property type="evidence" value="ECO:0007669"/>
    <property type="project" value="TreeGrafter"/>
</dbReference>
<evidence type="ECO:0000256" key="3">
    <source>
        <dbReference type="ARBA" id="ARBA00013190"/>
    </source>
</evidence>
<dbReference type="EMBL" id="KV878971">
    <property type="protein sequence ID" value="OJK03855.1"/>
    <property type="molecule type" value="Genomic_DNA"/>
</dbReference>
<evidence type="ECO:0000256" key="8">
    <source>
        <dbReference type="RuleBase" id="RU361277"/>
    </source>
</evidence>
<dbReference type="InterPro" id="IPR013149">
    <property type="entry name" value="ADH-like_C"/>
</dbReference>
<keyword evidence="5 8" id="KW-0862">Zinc</keyword>
<evidence type="ECO:0000313" key="13">
    <source>
        <dbReference type="Proteomes" id="UP000184546"/>
    </source>
</evidence>
<dbReference type="GO" id="GO:0004022">
    <property type="term" value="F:alcohol dehydrogenase (NAD+) activity"/>
    <property type="evidence" value="ECO:0007669"/>
    <property type="project" value="UniProtKB-EC"/>
</dbReference>
<dbReference type="Pfam" id="PF00107">
    <property type="entry name" value="ADH_zinc_N"/>
    <property type="match status" value="1"/>
</dbReference>
<dbReference type="RefSeq" id="XP_020060194.1">
    <property type="nucleotide sequence ID" value="XM_020200595.1"/>
</dbReference>
<dbReference type="AlphaFoldDB" id="A0A1L9X5X6"/>
<evidence type="ECO:0000256" key="5">
    <source>
        <dbReference type="ARBA" id="ARBA00022833"/>
    </source>
</evidence>
<dbReference type="SUPFAM" id="SSF50129">
    <property type="entry name" value="GroES-like"/>
    <property type="match status" value="1"/>
</dbReference>
<keyword evidence="13" id="KW-1185">Reference proteome</keyword>
<evidence type="ECO:0000259" key="10">
    <source>
        <dbReference type="Pfam" id="PF00107"/>
    </source>
</evidence>
<accession>A0A1L9X5X6</accession>
<evidence type="ECO:0000256" key="9">
    <source>
        <dbReference type="SAM" id="MobiDB-lite"/>
    </source>
</evidence>
<evidence type="ECO:0000256" key="2">
    <source>
        <dbReference type="ARBA" id="ARBA00008072"/>
    </source>
</evidence>
<feature type="domain" description="Alcohol dehydrogenase-like N-terminal" evidence="11">
    <location>
        <begin position="39"/>
        <end position="121"/>
    </location>
</feature>
<dbReference type="Pfam" id="PF08240">
    <property type="entry name" value="ADH_N"/>
    <property type="match status" value="1"/>
</dbReference>
<comment type="cofactor">
    <cofactor evidence="1 8">
        <name>Zn(2+)</name>
        <dbReference type="ChEBI" id="CHEBI:29105"/>
    </cofactor>
</comment>
<sequence length="431" mass="46138">MVEQPVAILKKQGADFTFTITTATIPTIQSREILVCLEVAGHEGIGRIVAVGAMCEAKAAVVGQRVGIGWIRDACGACPNCMSAEAGETRCTTQVFSGRDVAGTLTRYAVVPERYLMPLPEENPSELLTPIMCAGVTAYKALKVANVTLGSWIGVSGAAGGVGSLAVQYAKAMGYRTVAIDSGGGPQQRAICLEAGVDVYLDYEEAKPDLRTNLLRATGGDLSAAVLVCAGAATALFTYLFNLDVAYAIFRGQPPGLLLQELRFELPISNVCFQAPSADACFVTLRAWKQNTAGDHHSQDLYSVVWGVCNQSLHPFESDTLESENVEHVYNNLRSPALEMHLGVRGALCRAVAPWGGSSRVSFTRYAPEYWLLSSLVLNRLQKLKGADTGGCQRPSSSHGDQDDLGYSLDRSSPRLKTLSTEFRQLSFTGG</sequence>
<evidence type="ECO:0000259" key="11">
    <source>
        <dbReference type="Pfam" id="PF08240"/>
    </source>
</evidence>
<evidence type="ECO:0000256" key="6">
    <source>
        <dbReference type="ARBA" id="ARBA00023002"/>
    </source>
</evidence>
<dbReference type="InterPro" id="IPR011032">
    <property type="entry name" value="GroES-like_sf"/>
</dbReference>
<dbReference type="InterPro" id="IPR002328">
    <property type="entry name" value="ADH_Zn_CS"/>
</dbReference>
<dbReference type="Proteomes" id="UP000184546">
    <property type="component" value="Unassembled WGS sequence"/>
</dbReference>
<evidence type="ECO:0000256" key="7">
    <source>
        <dbReference type="ARBA" id="ARBA00023027"/>
    </source>
</evidence>
<dbReference type="VEuPathDB" id="FungiDB:ASPACDRAFT_39474"/>